<evidence type="ECO:0000256" key="1">
    <source>
        <dbReference type="ARBA" id="ARBA00004236"/>
    </source>
</evidence>
<organism evidence="7 8">
    <name type="scientific">Nitritalea halalkaliphila LW7</name>
    <dbReference type="NCBI Taxonomy" id="1189621"/>
    <lineage>
        <taxon>Bacteria</taxon>
        <taxon>Pseudomonadati</taxon>
        <taxon>Bacteroidota</taxon>
        <taxon>Cytophagia</taxon>
        <taxon>Cytophagales</taxon>
        <taxon>Cyclobacteriaceae</taxon>
        <taxon>Nitritalea</taxon>
    </lineage>
</organism>
<evidence type="ECO:0000256" key="4">
    <source>
        <dbReference type="ARBA" id="ARBA00022679"/>
    </source>
</evidence>
<dbReference type="PATRIC" id="fig|1189621.3.peg.1804"/>
<evidence type="ECO:0000256" key="3">
    <source>
        <dbReference type="ARBA" id="ARBA00022676"/>
    </source>
</evidence>
<dbReference type="OrthoDB" id="9788101at2"/>
<evidence type="ECO:0000256" key="2">
    <source>
        <dbReference type="ARBA" id="ARBA00022475"/>
    </source>
</evidence>
<keyword evidence="8" id="KW-1185">Reference proteome</keyword>
<feature type="transmembrane region" description="Helical" evidence="6">
    <location>
        <begin position="393"/>
        <end position="412"/>
    </location>
</feature>
<dbReference type="GO" id="GO:0030213">
    <property type="term" value="P:hyaluronan biosynthetic process"/>
    <property type="evidence" value="ECO:0007669"/>
    <property type="project" value="TreeGrafter"/>
</dbReference>
<dbReference type="AlphaFoldDB" id="I5C4L6"/>
<dbReference type="EMBL" id="AJYA01000018">
    <property type="protein sequence ID" value="EIM76768.1"/>
    <property type="molecule type" value="Genomic_DNA"/>
</dbReference>
<comment type="caution">
    <text evidence="7">The sequence shown here is derived from an EMBL/GenBank/DDBJ whole genome shotgun (WGS) entry which is preliminary data.</text>
</comment>
<dbReference type="InterPro" id="IPR029044">
    <property type="entry name" value="Nucleotide-diphossugar_trans"/>
</dbReference>
<keyword evidence="2" id="KW-1003">Cell membrane</keyword>
<keyword evidence="4 7" id="KW-0808">Transferase</keyword>
<dbReference type="GO" id="GO:0005886">
    <property type="term" value="C:plasma membrane"/>
    <property type="evidence" value="ECO:0007669"/>
    <property type="project" value="UniProtKB-SubCell"/>
</dbReference>
<keyword evidence="3" id="KW-0328">Glycosyltransferase</keyword>
<dbReference type="GO" id="GO:0085029">
    <property type="term" value="P:extracellular matrix assembly"/>
    <property type="evidence" value="ECO:0007669"/>
    <property type="project" value="TreeGrafter"/>
</dbReference>
<feature type="transmembrane region" description="Helical" evidence="6">
    <location>
        <begin position="419"/>
        <end position="441"/>
    </location>
</feature>
<evidence type="ECO:0000256" key="5">
    <source>
        <dbReference type="ARBA" id="ARBA00023136"/>
    </source>
</evidence>
<dbReference type="Pfam" id="PF13641">
    <property type="entry name" value="Glyco_tranf_2_3"/>
    <property type="match status" value="1"/>
</dbReference>
<dbReference type="CDD" id="cd06423">
    <property type="entry name" value="CESA_like"/>
    <property type="match status" value="1"/>
</dbReference>
<dbReference type="Gene3D" id="3.90.550.10">
    <property type="entry name" value="Spore Coat Polysaccharide Biosynthesis Protein SpsA, Chain A"/>
    <property type="match status" value="1"/>
</dbReference>
<dbReference type="RefSeq" id="WP_009054661.1">
    <property type="nucleotide sequence ID" value="NZ_AJYA01000018.1"/>
</dbReference>
<reference evidence="7 8" key="1">
    <citation type="submission" date="2012-05" db="EMBL/GenBank/DDBJ databases">
        <title>Genome sequence of Nitritalea halalkaliphila LW7.</title>
        <authorList>
            <person name="Jangir P.K."/>
            <person name="Singh A."/>
            <person name="Shivaji S."/>
            <person name="Sharma R."/>
        </authorList>
    </citation>
    <scope>NUCLEOTIDE SEQUENCE [LARGE SCALE GENOMIC DNA]</scope>
    <source>
        <strain evidence="7 8">LW7</strain>
    </source>
</reference>
<feature type="transmembrane region" description="Helical" evidence="6">
    <location>
        <begin position="370"/>
        <end position="387"/>
    </location>
</feature>
<sequence length="472" mass="52871">MPKHPFTITFQKPQALALSQFTGGRVITAFFLLAITWSIYYLFWIAPDQLAESPWLSFQQERGKALWFSTLLTVKVGLFLFFLSLFRRYRPQEVAIREDLPMLTVIVPAYNEGAQVFGTLESIFASDYPHSRLDVVAVDDGSVDDTLQWIRQAAKKYPQLSVLAQPKNKGKRAALYRAIRQAKGSIIVTIDSDSLVRPDTLRNLVAPLVLDPNCGAVAGKVEVLNRAAGILPKMLAASFSFSFGFIRAAQSEVDTVLCTPGALSAYRKKAVDACLEAWFHQTFLGRVTTIGEDRAMTNLILKQGYSVKFQANAVVETMVPTDLKGLSRMYTRWERSNVRENIHLAGFVFGPFRAQTTGARVLCLNQWMKMLLALPMFLLFIAFFMLAPVYMFALILLSATLLTLVPVAFCVWSERNWNGLWLLPYSLLYAFTLAWISPYALVTVRNGGWLTRQSVVPASAHKARLPEESVAA</sequence>
<dbReference type="PANTHER" id="PTHR22913:SF12">
    <property type="entry name" value="MANNURONAN SYNTHASE"/>
    <property type="match status" value="1"/>
</dbReference>
<keyword evidence="6" id="KW-0812">Transmembrane</keyword>
<keyword evidence="6" id="KW-1133">Transmembrane helix</keyword>
<proteinExistence type="predicted"/>
<feature type="transmembrane region" description="Helical" evidence="6">
    <location>
        <begin position="26"/>
        <end position="46"/>
    </location>
</feature>
<dbReference type="STRING" id="1189621.A3SI_08626"/>
<name>I5C4L6_9BACT</name>
<evidence type="ECO:0000256" key="6">
    <source>
        <dbReference type="SAM" id="Phobius"/>
    </source>
</evidence>
<dbReference type="GO" id="GO:0050501">
    <property type="term" value="F:hyaluronan synthase activity"/>
    <property type="evidence" value="ECO:0007669"/>
    <property type="project" value="TreeGrafter"/>
</dbReference>
<dbReference type="SUPFAM" id="SSF53448">
    <property type="entry name" value="Nucleotide-diphospho-sugar transferases"/>
    <property type="match status" value="1"/>
</dbReference>
<feature type="transmembrane region" description="Helical" evidence="6">
    <location>
        <begin position="66"/>
        <end position="86"/>
    </location>
</feature>
<accession>I5C4L6</accession>
<keyword evidence="5 6" id="KW-0472">Membrane</keyword>
<evidence type="ECO:0000313" key="8">
    <source>
        <dbReference type="Proteomes" id="UP000005551"/>
    </source>
</evidence>
<evidence type="ECO:0000313" key="7">
    <source>
        <dbReference type="EMBL" id="EIM76768.1"/>
    </source>
</evidence>
<protein>
    <submittedName>
        <fullName evidence="7">Glycosyltransferase</fullName>
    </submittedName>
</protein>
<comment type="subcellular location">
    <subcellularLocation>
        <location evidence="1">Cell membrane</location>
    </subcellularLocation>
</comment>
<dbReference type="PANTHER" id="PTHR22913">
    <property type="entry name" value="HYALURONAN SYNTHASE"/>
    <property type="match status" value="1"/>
</dbReference>
<gene>
    <name evidence="7" type="ORF">A3SI_08626</name>
</gene>
<dbReference type="Proteomes" id="UP000005551">
    <property type="component" value="Unassembled WGS sequence"/>
</dbReference>